<dbReference type="InterPro" id="IPR051940">
    <property type="entry name" value="Chitin_bind-dev_reg"/>
</dbReference>
<dbReference type="PROSITE" id="PS50940">
    <property type="entry name" value="CHIT_BIND_II"/>
    <property type="match status" value="3"/>
</dbReference>
<evidence type="ECO:0000256" key="1">
    <source>
        <dbReference type="ARBA" id="ARBA00022669"/>
    </source>
</evidence>
<feature type="region of interest" description="Disordered" evidence="6">
    <location>
        <begin position="82"/>
        <end position="104"/>
    </location>
</feature>
<name>A0A182S7A5_9DIPT</name>
<evidence type="ECO:0000313" key="9">
    <source>
        <dbReference type="EnsemblMetazoa" id="AMAM001117-PA"/>
    </source>
</evidence>
<keyword evidence="2 7" id="KW-0732">Signal</keyword>
<feature type="signal peptide" evidence="7">
    <location>
        <begin position="1"/>
        <end position="20"/>
    </location>
</feature>
<keyword evidence="1" id="KW-0147">Chitin-binding</keyword>
<dbReference type="GO" id="GO:0008061">
    <property type="term" value="F:chitin binding"/>
    <property type="evidence" value="ECO:0007669"/>
    <property type="project" value="UniProtKB-KW"/>
</dbReference>
<evidence type="ECO:0000256" key="7">
    <source>
        <dbReference type="SAM" id="SignalP"/>
    </source>
</evidence>
<dbReference type="Proteomes" id="UP000075901">
    <property type="component" value="Unassembled WGS sequence"/>
</dbReference>
<dbReference type="InterPro" id="IPR002557">
    <property type="entry name" value="Chitin-bd_dom"/>
</dbReference>
<keyword evidence="4" id="KW-1015">Disulfide bond</keyword>
<protein>
    <recommendedName>
        <fullName evidence="8">Chitin-binding type-2 domain-containing protein</fullName>
    </recommendedName>
</protein>
<keyword evidence="3" id="KW-0677">Repeat</keyword>
<dbReference type="GO" id="GO:0005576">
    <property type="term" value="C:extracellular region"/>
    <property type="evidence" value="ECO:0007669"/>
    <property type="project" value="InterPro"/>
</dbReference>
<feature type="domain" description="Chitin-binding type-2" evidence="8">
    <location>
        <begin position="25"/>
        <end position="82"/>
    </location>
</feature>
<accession>A0A182S7A5</accession>
<dbReference type="PANTHER" id="PTHR23301">
    <property type="entry name" value="CHITIN BINDING PERITROPHIN-A"/>
    <property type="match status" value="1"/>
</dbReference>
<dbReference type="AlphaFoldDB" id="A0A182S7A5"/>
<keyword evidence="5" id="KW-0325">Glycoprotein</keyword>
<evidence type="ECO:0000259" key="8">
    <source>
        <dbReference type="PROSITE" id="PS50940"/>
    </source>
</evidence>
<feature type="region of interest" description="Disordered" evidence="6">
    <location>
        <begin position="163"/>
        <end position="212"/>
    </location>
</feature>
<feature type="compositionally biased region" description="Basic and acidic residues" evidence="6">
    <location>
        <begin position="183"/>
        <end position="195"/>
    </location>
</feature>
<proteinExistence type="predicted"/>
<evidence type="ECO:0000313" key="10">
    <source>
        <dbReference type="Proteomes" id="UP000075901"/>
    </source>
</evidence>
<sequence length="284" mass="30124">MRLTVALGVALLAIIGTATAKPSSAGSCSKQEEGATYGIVGDCQKYLVCKKGSLEIKECKSKTDYDTVSGKCVKAGSATCAVETSPEPEPEPEPVPEPEPEESPEQYDYLCQKVLYGVRVHPNACDRYLVCSKEKAAIERCAEGFIFVADFISCVPGNKDTCTVQSAEPSTTESVPSGSDESGESKESGSDEKPSSEATGSGEESSEAPEDTTGPYDYLCAKTLLGSVAHPESCKKYISCYKYKGKEESCKKGYAYSSTLHLCVKQKNGGCADAPEEQPTTEAA</sequence>
<organism evidence="9 10">
    <name type="scientific">Anopheles maculatus</name>
    <dbReference type="NCBI Taxonomy" id="74869"/>
    <lineage>
        <taxon>Eukaryota</taxon>
        <taxon>Metazoa</taxon>
        <taxon>Ecdysozoa</taxon>
        <taxon>Arthropoda</taxon>
        <taxon>Hexapoda</taxon>
        <taxon>Insecta</taxon>
        <taxon>Pterygota</taxon>
        <taxon>Neoptera</taxon>
        <taxon>Endopterygota</taxon>
        <taxon>Diptera</taxon>
        <taxon>Nematocera</taxon>
        <taxon>Culicoidea</taxon>
        <taxon>Culicidae</taxon>
        <taxon>Anophelinae</taxon>
        <taxon>Anopheles</taxon>
        <taxon>Anopheles maculatus group</taxon>
    </lineage>
</organism>
<evidence type="ECO:0000256" key="3">
    <source>
        <dbReference type="ARBA" id="ARBA00022737"/>
    </source>
</evidence>
<evidence type="ECO:0000256" key="2">
    <source>
        <dbReference type="ARBA" id="ARBA00022729"/>
    </source>
</evidence>
<reference evidence="9" key="2">
    <citation type="submission" date="2020-05" db="UniProtKB">
        <authorList>
            <consortium name="EnsemblMetazoa"/>
        </authorList>
    </citation>
    <scope>IDENTIFICATION</scope>
    <source>
        <strain evidence="9">maculatus3</strain>
    </source>
</reference>
<feature type="compositionally biased region" description="Polar residues" evidence="6">
    <location>
        <begin position="163"/>
        <end position="175"/>
    </location>
</feature>
<dbReference type="InterPro" id="IPR036508">
    <property type="entry name" value="Chitin-bd_dom_sf"/>
</dbReference>
<dbReference type="VEuPathDB" id="VectorBase:AMAM001117"/>
<dbReference type="PANTHER" id="PTHR23301:SF0">
    <property type="entry name" value="CHITIN-BINDING TYPE-2 DOMAIN-CONTAINING PROTEIN-RELATED"/>
    <property type="match status" value="1"/>
</dbReference>
<feature type="domain" description="Chitin-binding type-2" evidence="8">
    <location>
        <begin position="108"/>
        <end position="164"/>
    </location>
</feature>
<dbReference type="EnsemblMetazoa" id="AMAM001117-RA">
    <property type="protein sequence ID" value="AMAM001117-PA"/>
    <property type="gene ID" value="AMAM001117"/>
</dbReference>
<feature type="chain" id="PRO_5008135562" description="Chitin-binding type-2 domain-containing protein" evidence="7">
    <location>
        <begin position="21"/>
        <end position="284"/>
    </location>
</feature>
<feature type="domain" description="Chitin-binding type-2" evidence="8">
    <location>
        <begin position="217"/>
        <end position="273"/>
    </location>
</feature>
<dbReference type="SUPFAM" id="SSF57625">
    <property type="entry name" value="Invertebrate chitin-binding proteins"/>
    <property type="match status" value="3"/>
</dbReference>
<dbReference type="Pfam" id="PF01607">
    <property type="entry name" value="CBM_14"/>
    <property type="match status" value="3"/>
</dbReference>
<dbReference type="SMART" id="SM00494">
    <property type="entry name" value="ChtBD2"/>
    <property type="match status" value="3"/>
</dbReference>
<evidence type="ECO:0000256" key="6">
    <source>
        <dbReference type="SAM" id="MobiDB-lite"/>
    </source>
</evidence>
<reference evidence="10" key="1">
    <citation type="submission" date="2013-09" db="EMBL/GenBank/DDBJ databases">
        <title>The Genome Sequence of Anopheles maculatus species B.</title>
        <authorList>
            <consortium name="The Broad Institute Genomics Platform"/>
            <person name="Neafsey D.E."/>
            <person name="Besansky N."/>
            <person name="Howell P."/>
            <person name="Walton C."/>
            <person name="Young S.K."/>
            <person name="Zeng Q."/>
            <person name="Gargeya S."/>
            <person name="Fitzgerald M."/>
            <person name="Haas B."/>
            <person name="Abouelleil A."/>
            <person name="Allen A.W."/>
            <person name="Alvarado L."/>
            <person name="Arachchi H.M."/>
            <person name="Berlin A.M."/>
            <person name="Chapman S.B."/>
            <person name="Gainer-Dewar J."/>
            <person name="Goldberg J."/>
            <person name="Griggs A."/>
            <person name="Gujja S."/>
            <person name="Hansen M."/>
            <person name="Howarth C."/>
            <person name="Imamovic A."/>
            <person name="Ireland A."/>
            <person name="Larimer J."/>
            <person name="McCowan C."/>
            <person name="Murphy C."/>
            <person name="Pearson M."/>
            <person name="Poon T.W."/>
            <person name="Priest M."/>
            <person name="Roberts A."/>
            <person name="Saif S."/>
            <person name="Shea T."/>
            <person name="Sisk P."/>
            <person name="Sykes S."/>
            <person name="Wortman J."/>
            <person name="Nusbaum C."/>
            <person name="Birren B."/>
        </authorList>
    </citation>
    <scope>NUCLEOTIDE SEQUENCE [LARGE SCALE GENOMIC DNA]</scope>
    <source>
        <strain evidence="10">maculatus3</strain>
    </source>
</reference>
<evidence type="ECO:0000256" key="4">
    <source>
        <dbReference type="ARBA" id="ARBA00023157"/>
    </source>
</evidence>
<dbReference type="Gene3D" id="2.170.140.10">
    <property type="entry name" value="Chitin binding domain"/>
    <property type="match status" value="3"/>
</dbReference>
<feature type="compositionally biased region" description="Acidic residues" evidence="6">
    <location>
        <begin position="86"/>
        <end position="104"/>
    </location>
</feature>
<keyword evidence="10" id="KW-1185">Reference proteome</keyword>
<evidence type="ECO:0000256" key="5">
    <source>
        <dbReference type="ARBA" id="ARBA00023180"/>
    </source>
</evidence>